<sequence>MEYWAGVCSAAPAEAAQLAYRKKMAECDSEMPFEKNALMVSNDCSRKYYRGAFLGKGRTSSCVLLQDASTRKCFAGKMIDMEDLELLHPNRKRRLEREMDIHSEMTHPNIVRYEGYVDVGSYRFILLEYCSMRSLADLQRNRGTITEPEARFYLKQIASALMYMHDRSIAHRDLKSRNVLLDAQMQVKVCDFGLADYLHDRGTLHKLCGTRAYMAPEMLARLRYTTSVDIWSLGCILYQLLVGVLPFLSEQTTEEAAKEGPLRYRPILTPLSTEAREIIDALLNNAPERRPTARAIAFMSFMQGFTPATLPPASAHMPPTFDESDEIKVKEPVENASQWEDDWPTSSGETTTELHSARVQDDKIDNKTALPNPELETIEQVCISWIDEEEEWCFWGQRLCDELAIEELRKRMTKFYSIFAKHEYRVSWKLPLAVRMSHQFLPLAHSRFHSAALCAVFDDVNNGWYRASYVAHISATKVKVLCIDYGNPLEVDVQDLKQLVERFNISNKPPFSRKYRDSHARGAELSRDDFKKFILRGSHFKLLRLERKNGDVTDVQTFELQSVDDDSDERPEVPSL</sequence>
<dbReference type="Pfam" id="PF00567">
    <property type="entry name" value="TUDOR"/>
    <property type="match status" value="1"/>
</dbReference>
<dbReference type="GO" id="GO:0000776">
    <property type="term" value="C:kinetochore"/>
    <property type="evidence" value="ECO:0007669"/>
    <property type="project" value="TreeGrafter"/>
</dbReference>
<evidence type="ECO:0000313" key="6">
    <source>
        <dbReference type="Proteomes" id="UP000887566"/>
    </source>
</evidence>
<dbReference type="PROSITE" id="PS00108">
    <property type="entry name" value="PROTEIN_KINASE_ST"/>
    <property type="match status" value="1"/>
</dbReference>
<evidence type="ECO:0000256" key="3">
    <source>
        <dbReference type="PROSITE-ProRule" id="PRU10141"/>
    </source>
</evidence>
<dbReference type="AlphaFoldDB" id="A0A914VU54"/>
<dbReference type="Proteomes" id="UP000887566">
    <property type="component" value="Unplaced"/>
</dbReference>
<dbReference type="GO" id="GO:0000922">
    <property type="term" value="C:spindle pole"/>
    <property type="evidence" value="ECO:0007669"/>
    <property type="project" value="TreeGrafter"/>
</dbReference>
<accession>A0A914VU54</accession>
<dbReference type="GO" id="GO:0005524">
    <property type="term" value="F:ATP binding"/>
    <property type="evidence" value="ECO:0007669"/>
    <property type="project" value="UniProtKB-UniRule"/>
</dbReference>
<dbReference type="InterPro" id="IPR011009">
    <property type="entry name" value="Kinase-like_dom_sf"/>
</dbReference>
<dbReference type="Gene3D" id="3.30.200.20">
    <property type="entry name" value="Phosphorylase Kinase, domain 1"/>
    <property type="match status" value="1"/>
</dbReference>
<dbReference type="GO" id="GO:0005634">
    <property type="term" value="C:nucleus"/>
    <property type="evidence" value="ECO:0007669"/>
    <property type="project" value="TreeGrafter"/>
</dbReference>
<reference evidence="7" key="1">
    <citation type="submission" date="2022-11" db="UniProtKB">
        <authorList>
            <consortium name="WormBaseParasite"/>
        </authorList>
    </citation>
    <scope>IDENTIFICATION</scope>
</reference>
<dbReference type="WBParaSite" id="PSAMB.scaffold2503size22867.g18020.t1">
    <property type="protein sequence ID" value="PSAMB.scaffold2503size22867.g18020.t1"/>
    <property type="gene ID" value="PSAMB.scaffold2503size22867.g18020"/>
</dbReference>
<dbReference type="PROSITE" id="PS50011">
    <property type="entry name" value="PROTEIN_KINASE_DOM"/>
    <property type="match status" value="1"/>
</dbReference>
<dbReference type="CDD" id="cd20379">
    <property type="entry name" value="Tudor_dTUD-like"/>
    <property type="match status" value="1"/>
</dbReference>
<proteinExistence type="predicted"/>
<dbReference type="InterPro" id="IPR008271">
    <property type="entry name" value="Ser/Thr_kinase_AS"/>
</dbReference>
<evidence type="ECO:0000256" key="2">
    <source>
        <dbReference type="ARBA" id="ARBA00022840"/>
    </source>
</evidence>
<protein>
    <submittedName>
        <fullName evidence="7">Polo kinase</fullName>
    </submittedName>
</protein>
<dbReference type="SMART" id="SM00333">
    <property type="entry name" value="TUDOR"/>
    <property type="match status" value="1"/>
</dbReference>
<feature type="domain" description="Protein kinase" evidence="4">
    <location>
        <begin position="48"/>
        <end position="302"/>
    </location>
</feature>
<dbReference type="Gene3D" id="1.10.510.10">
    <property type="entry name" value="Transferase(Phosphotransferase) domain 1"/>
    <property type="match status" value="1"/>
</dbReference>
<evidence type="ECO:0000259" key="4">
    <source>
        <dbReference type="PROSITE" id="PS50011"/>
    </source>
</evidence>
<evidence type="ECO:0000313" key="7">
    <source>
        <dbReference type="WBParaSite" id="PSAMB.scaffold2503size22867.g18020.t1"/>
    </source>
</evidence>
<dbReference type="Pfam" id="PF00069">
    <property type="entry name" value="Pkinase"/>
    <property type="match status" value="1"/>
</dbReference>
<dbReference type="InterPro" id="IPR000719">
    <property type="entry name" value="Prot_kinase_dom"/>
</dbReference>
<keyword evidence="1 3" id="KW-0547">Nucleotide-binding</keyword>
<evidence type="ECO:0000259" key="5">
    <source>
        <dbReference type="PROSITE" id="PS50304"/>
    </source>
</evidence>
<dbReference type="GO" id="GO:0005737">
    <property type="term" value="C:cytoplasm"/>
    <property type="evidence" value="ECO:0007669"/>
    <property type="project" value="TreeGrafter"/>
</dbReference>
<keyword evidence="2 3" id="KW-0067">ATP-binding</keyword>
<dbReference type="SUPFAM" id="SSF56112">
    <property type="entry name" value="Protein kinase-like (PK-like)"/>
    <property type="match status" value="1"/>
</dbReference>
<dbReference type="GO" id="GO:0005813">
    <property type="term" value="C:centrosome"/>
    <property type="evidence" value="ECO:0007669"/>
    <property type="project" value="TreeGrafter"/>
</dbReference>
<dbReference type="PANTHER" id="PTHR24345">
    <property type="entry name" value="SERINE/THREONINE-PROTEIN KINASE PLK"/>
    <property type="match status" value="1"/>
</dbReference>
<dbReference type="PANTHER" id="PTHR24345:SF43">
    <property type="entry name" value="INACTIVE SERINE_THREONINE-PROTEIN KINASE PLK5"/>
    <property type="match status" value="1"/>
</dbReference>
<organism evidence="6 7">
    <name type="scientific">Plectus sambesii</name>
    <dbReference type="NCBI Taxonomy" id="2011161"/>
    <lineage>
        <taxon>Eukaryota</taxon>
        <taxon>Metazoa</taxon>
        <taxon>Ecdysozoa</taxon>
        <taxon>Nematoda</taxon>
        <taxon>Chromadorea</taxon>
        <taxon>Plectida</taxon>
        <taxon>Plectina</taxon>
        <taxon>Plectoidea</taxon>
        <taxon>Plectidae</taxon>
        <taxon>Plectus</taxon>
    </lineage>
</organism>
<dbReference type="PROSITE" id="PS50304">
    <property type="entry name" value="TUDOR"/>
    <property type="match status" value="1"/>
</dbReference>
<dbReference type="PROSITE" id="PS00107">
    <property type="entry name" value="PROTEIN_KINASE_ATP"/>
    <property type="match status" value="1"/>
</dbReference>
<dbReference type="GO" id="GO:0007052">
    <property type="term" value="P:mitotic spindle organization"/>
    <property type="evidence" value="ECO:0007669"/>
    <property type="project" value="TreeGrafter"/>
</dbReference>
<evidence type="ECO:0000256" key="1">
    <source>
        <dbReference type="ARBA" id="ARBA00022741"/>
    </source>
</evidence>
<name>A0A914VU54_9BILA</name>
<feature type="domain" description="Tudor" evidence="5">
    <location>
        <begin position="447"/>
        <end position="506"/>
    </location>
</feature>
<feature type="binding site" evidence="3">
    <location>
        <position position="77"/>
    </location>
    <ligand>
        <name>ATP</name>
        <dbReference type="ChEBI" id="CHEBI:30616"/>
    </ligand>
</feature>
<dbReference type="GO" id="GO:0004674">
    <property type="term" value="F:protein serine/threonine kinase activity"/>
    <property type="evidence" value="ECO:0007669"/>
    <property type="project" value="TreeGrafter"/>
</dbReference>
<dbReference type="Gene3D" id="2.30.30.140">
    <property type="match status" value="1"/>
</dbReference>
<dbReference type="InterPro" id="IPR017441">
    <property type="entry name" value="Protein_kinase_ATP_BS"/>
</dbReference>
<dbReference type="SUPFAM" id="SSF63748">
    <property type="entry name" value="Tudor/PWWP/MBT"/>
    <property type="match status" value="1"/>
</dbReference>
<dbReference type="SMART" id="SM00220">
    <property type="entry name" value="S_TKc"/>
    <property type="match status" value="1"/>
</dbReference>
<dbReference type="InterPro" id="IPR002999">
    <property type="entry name" value="Tudor"/>
</dbReference>
<keyword evidence="6" id="KW-1185">Reference proteome</keyword>